<reference evidence="6" key="1">
    <citation type="journal article" date="2014" name="Genome Biol. Evol.">
        <title>Pangenome evidence for extensive interdomain horizontal transfer affecting lineage core and shell genes in uncultured planktonic thaumarchaeota and euryarchaeota.</title>
        <authorList>
            <person name="Deschamps P."/>
            <person name="Zivanovic Y."/>
            <person name="Moreira D."/>
            <person name="Rodriguez-Valera F."/>
            <person name="Lopez-Garcia P."/>
        </authorList>
    </citation>
    <scope>NUCLEOTIDE SEQUENCE</scope>
</reference>
<evidence type="ECO:0000256" key="5">
    <source>
        <dbReference type="SAM" id="MobiDB-lite"/>
    </source>
</evidence>
<keyword evidence="4" id="KW-0687">Ribonucleoprotein</keyword>
<evidence type="ECO:0000256" key="2">
    <source>
        <dbReference type="ARBA" id="ARBA00022517"/>
    </source>
</evidence>
<dbReference type="Pfam" id="PF04135">
    <property type="entry name" value="Nop10p"/>
    <property type="match status" value="1"/>
</dbReference>
<protein>
    <submittedName>
        <fullName evidence="6">Putative Zn-ribbon RNA-binding protein</fullName>
    </submittedName>
</protein>
<evidence type="ECO:0000256" key="4">
    <source>
        <dbReference type="ARBA" id="ARBA00023274"/>
    </source>
</evidence>
<dbReference type="AlphaFoldDB" id="A0A075GSH7"/>
<feature type="compositionally biased region" description="Basic and acidic residues" evidence="5">
    <location>
        <begin position="90"/>
        <end position="99"/>
    </location>
</feature>
<evidence type="ECO:0000256" key="1">
    <source>
        <dbReference type="ARBA" id="ARBA00009462"/>
    </source>
</evidence>
<dbReference type="GO" id="GO:0030515">
    <property type="term" value="F:snoRNA binding"/>
    <property type="evidence" value="ECO:0007669"/>
    <property type="project" value="InterPro"/>
</dbReference>
<dbReference type="InterPro" id="IPR007264">
    <property type="entry name" value="H/ACA_rnp_Nop10"/>
</dbReference>
<dbReference type="SUPFAM" id="SSF144210">
    <property type="entry name" value="Nop10-like SnoRNP"/>
    <property type="match status" value="1"/>
</dbReference>
<dbReference type="InterPro" id="IPR036756">
    <property type="entry name" value="H/ACA_rnp_Nop10_sf"/>
</dbReference>
<proteinExistence type="inferred from homology"/>
<name>A0A075GSH7_9EURY</name>
<dbReference type="Gene3D" id="2.20.28.40">
    <property type="entry name" value="H/ACA ribonucleoprotein complex, subunit Nop10"/>
    <property type="match status" value="1"/>
</dbReference>
<comment type="similarity">
    <text evidence="1">Belongs to the NOP10 family.</text>
</comment>
<dbReference type="EMBL" id="KF900731">
    <property type="protein sequence ID" value="AIF05192.1"/>
    <property type="molecule type" value="Genomic_DNA"/>
</dbReference>
<dbReference type="GO" id="GO:0006364">
    <property type="term" value="P:rRNA processing"/>
    <property type="evidence" value="ECO:0007669"/>
    <property type="project" value="UniProtKB-KW"/>
</dbReference>
<keyword evidence="2" id="KW-0690">Ribosome biogenesis</keyword>
<accession>A0A075GSH7</accession>
<dbReference type="GO" id="GO:1990904">
    <property type="term" value="C:ribonucleoprotein complex"/>
    <property type="evidence" value="ECO:0007669"/>
    <property type="project" value="UniProtKB-KW"/>
</dbReference>
<dbReference type="GO" id="GO:0001522">
    <property type="term" value="P:pseudouridine synthesis"/>
    <property type="evidence" value="ECO:0007669"/>
    <property type="project" value="InterPro"/>
</dbReference>
<keyword evidence="3" id="KW-0698">rRNA processing</keyword>
<feature type="region of interest" description="Disordered" evidence="5">
    <location>
        <begin position="50"/>
        <end position="105"/>
    </location>
</feature>
<sequence>MTLFGGEPLRTVSSGLADGEYLMARSRTQKCTACGAYGLTTTCKQCGAPAQAAAPLKFSPEDPQAARRRQFQKVTDPEWTANLPTTASKGEGKAKQEGEKSEEEE</sequence>
<organism evidence="6">
    <name type="scientific">uncultured marine group II/III euryarchaeote KM3_180_D08</name>
    <dbReference type="NCBI Taxonomy" id="1457942"/>
    <lineage>
        <taxon>Archaea</taxon>
        <taxon>Methanobacteriati</taxon>
        <taxon>Methanobacteriota</taxon>
        <taxon>environmental samples</taxon>
    </lineage>
</organism>
<evidence type="ECO:0000313" key="6">
    <source>
        <dbReference type="EMBL" id="AIF05192.1"/>
    </source>
</evidence>
<evidence type="ECO:0000256" key="3">
    <source>
        <dbReference type="ARBA" id="ARBA00022552"/>
    </source>
</evidence>